<dbReference type="Proteomes" id="UP001168821">
    <property type="component" value="Unassembled WGS sequence"/>
</dbReference>
<evidence type="ECO:0000313" key="3">
    <source>
        <dbReference type="Proteomes" id="UP001168821"/>
    </source>
</evidence>
<feature type="region of interest" description="Disordered" evidence="1">
    <location>
        <begin position="1"/>
        <end position="69"/>
    </location>
</feature>
<evidence type="ECO:0000313" key="2">
    <source>
        <dbReference type="EMBL" id="KAJ3662812.1"/>
    </source>
</evidence>
<sequence>MTHRPVEAMFAKERPGSGSRDGFEKDLDCGHREGNMDLNGDHLQERDDSAESSPANVKKSQTSPAEIIL</sequence>
<evidence type="ECO:0000256" key="1">
    <source>
        <dbReference type="SAM" id="MobiDB-lite"/>
    </source>
</evidence>
<dbReference type="EMBL" id="JALNTZ010000002">
    <property type="protein sequence ID" value="KAJ3662812.1"/>
    <property type="molecule type" value="Genomic_DNA"/>
</dbReference>
<keyword evidence="3" id="KW-1185">Reference proteome</keyword>
<reference evidence="2" key="1">
    <citation type="journal article" date="2023" name="G3 (Bethesda)">
        <title>Whole genome assemblies of Zophobas morio and Tenebrio molitor.</title>
        <authorList>
            <person name="Kaur S."/>
            <person name="Stinson S.A."/>
            <person name="diCenzo G.C."/>
        </authorList>
    </citation>
    <scope>NUCLEOTIDE SEQUENCE</scope>
    <source>
        <strain evidence="2">QUZm001</strain>
    </source>
</reference>
<feature type="compositionally biased region" description="Basic and acidic residues" evidence="1">
    <location>
        <begin position="1"/>
        <end position="49"/>
    </location>
</feature>
<organism evidence="2 3">
    <name type="scientific">Zophobas morio</name>
    <dbReference type="NCBI Taxonomy" id="2755281"/>
    <lineage>
        <taxon>Eukaryota</taxon>
        <taxon>Metazoa</taxon>
        <taxon>Ecdysozoa</taxon>
        <taxon>Arthropoda</taxon>
        <taxon>Hexapoda</taxon>
        <taxon>Insecta</taxon>
        <taxon>Pterygota</taxon>
        <taxon>Neoptera</taxon>
        <taxon>Endopterygota</taxon>
        <taxon>Coleoptera</taxon>
        <taxon>Polyphaga</taxon>
        <taxon>Cucujiformia</taxon>
        <taxon>Tenebrionidae</taxon>
        <taxon>Zophobas</taxon>
    </lineage>
</organism>
<protein>
    <submittedName>
        <fullName evidence="2">Uncharacterized protein</fullName>
    </submittedName>
</protein>
<name>A0AA38MP18_9CUCU</name>
<proteinExistence type="predicted"/>
<gene>
    <name evidence="2" type="ORF">Zmor_007138</name>
</gene>
<accession>A0AA38MP18</accession>
<feature type="compositionally biased region" description="Polar residues" evidence="1">
    <location>
        <begin position="51"/>
        <end position="69"/>
    </location>
</feature>
<comment type="caution">
    <text evidence="2">The sequence shown here is derived from an EMBL/GenBank/DDBJ whole genome shotgun (WGS) entry which is preliminary data.</text>
</comment>
<dbReference type="AlphaFoldDB" id="A0AA38MP18"/>